<dbReference type="Gene3D" id="3.30.70.1280">
    <property type="entry name" value="SP0830-like domains"/>
    <property type="match status" value="1"/>
</dbReference>
<dbReference type="PANTHER" id="PTHR36439:SF1">
    <property type="entry name" value="DUF1697 DOMAIN-CONTAINING PROTEIN"/>
    <property type="match status" value="1"/>
</dbReference>
<proteinExistence type="predicted"/>
<evidence type="ECO:0000313" key="2">
    <source>
        <dbReference type="Proteomes" id="UP000309872"/>
    </source>
</evidence>
<evidence type="ECO:0000313" key="1">
    <source>
        <dbReference type="EMBL" id="TJY63454.1"/>
    </source>
</evidence>
<dbReference type="PANTHER" id="PTHR36439">
    <property type="entry name" value="BLL4334 PROTEIN"/>
    <property type="match status" value="1"/>
</dbReference>
<comment type="caution">
    <text evidence="1">The sequence shown here is derived from an EMBL/GenBank/DDBJ whole genome shotgun (WGS) entry which is preliminary data.</text>
</comment>
<dbReference type="OrthoDB" id="9806494at2"/>
<dbReference type="AlphaFoldDB" id="A0A4U0GXQ8"/>
<organism evidence="1 2">
    <name type="scientific">Sphingobacterium alkalisoli</name>
    <dbReference type="NCBI Taxonomy" id="1874115"/>
    <lineage>
        <taxon>Bacteria</taxon>
        <taxon>Pseudomonadati</taxon>
        <taxon>Bacteroidota</taxon>
        <taxon>Sphingobacteriia</taxon>
        <taxon>Sphingobacteriales</taxon>
        <taxon>Sphingobacteriaceae</taxon>
        <taxon>Sphingobacterium</taxon>
    </lineage>
</organism>
<keyword evidence="2" id="KW-1185">Reference proteome</keyword>
<dbReference type="RefSeq" id="WP_136822128.1">
    <property type="nucleotide sequence ID" value="NZ_BMJX01000006.1"/>
</dbReference>
<protein>
    <submittedName>
        <fullName evidence="1">DUF1697 domain-containing protein</fullName>
    </submittedName>
</protein>
<dbReference type="InterPro" id="IPR012545">
    <property type="entry name" value="DUF1697"/>
</dbReference>
<accession>A0A4U0GXQ8</accession>
<dbReference type="Proteomes" id="UP000309872">
    <property type="component" value="Unassembled WGS sequence"/>
</dbReference>
<sequence>MLESKDGMITLTGFLRGINVGGHHKVPMADLRDKLNQLECENVRTLLNTGNFVFETEQTNIQDLEHKIETFLSQSFGFIIPVILRGQKEISDLVSENPFATIDVHKDIRLYVSFLKNTPEVELTLPYFSEDKTYKIISIQNKTILSVLDLSTTNSPKGMDELEKLFGKNMTTRNWNTVQKVANV</sequence>
<dbReference type="EMBL" id="SUKA01000006">
    <property type="protein sequence ID" value="TJY63454.1"/>
    <property type="molecule type" value="Genomic_DNA"/>
</dbReference>
<gene>
    <name evidence="1" type="ORF">FAZ19_17900</name>
</gene>
<reference evidence="1 2" key="1">
    <citation type="submission" date="2019-04" db="EMBL/GenBank/DDBJ databases">
        <title>Sphingobacterium olei sp. nov., isolated from oil-contaminated soil.</title>
        <authorList>
            <person name="Liu B."/>
        </authorList>
    </citation>
    <scope>NUCLEOTIDE SEQUENCE [LARGE SCALE GENOMIC DNA]</scope>
    <source>
        <strain evidence="1 2">Y3L14</strain>
    </source>
</reference>
<name>A0A4U0GXQ8_9SPHI</name>
<dbReference type="SUPFAM" id="SSF160379">
    <property type="entry name" value="SP0830-like"/>
    <property type="match status" value="1"/>
</dbReference>
<dbReference type="Pfam" id="PF08002">
    <property type="entry name" value="DUF1697"/>
    <property type="match status" value="1"/>
</dbReference>
<dbReference type="PIRSF" id="PIRSF008502">
    <property type="entry name" value="UCP008502"/>
    <property type="match status" value="1"/>
</dbReference>